<gene>
    <name evidence="2" type="primary">LOC114329834</name>
</gene>
<feature type="compositionally biased region" description="Low complexity" evidence="1">
    <location>
        <begin position="59"/>
        <end position="74"/>
    </location>
</feature>
<evidence type="ECO:0000256" key="1">
    <source>
        <dbReference type="SAM" id="MobiDB-lite"/>
    </source>
</evidence>
<feature type="region of interest" description="Disordered" evidence="1">
    <location>
        <begin position="35"/>
        <end position="113"/>
    </location>
</feature>
<sequence length="134" mass="14630">MKMEALKSSYAQNVVEHEISNILFQASIGKYDYPATGQMTPISTHSSSSSFPIHPPLSSPQYVSSPSPQYIPQVTESQTVPELRSPQYALPSSSQYIPQQTQDIPLTDSQTEQETSLAASSILLEAINTANILD</sequence>
<dbReference type="InParanoid" id="A0A6P7FIT9"/>
<proteinExistence type="predicted"/>
<name>A0A6P7FIT9_DIAVI</name>
<feature type="compositionally biased region" description="Low complexity" evidence="1">
    <location>
        <begin position="40"/>
        <end position="52"/>
    </location>
</feature>
<accession>A0A6P7FIT9</accession>
<dbReference type="AlphaFoldDB" id="A0A6P7FIT9"/>
<evidence type="ECO:0000313" key="2">
    <source>
        <dbReference type="RefSeq" id="XP_028134892.1"/>
    </source>
</evidence>
<dbReference type="RefSeq" id="XP_028134892.1">
    <property type="nucleotide sequence ID" value="XM_028279091.1"/>
</dbReference>
<reference evidence="2" key="1">
    <citation type="submission" date="2025-08" db="UniProtKB">
        <authorList>
            <consortium name="RefSeq"/>
        </authorList>
    </citation>
    <scope>IDENTIFICATION</scope>
    <source>
        <tissue evidence="2">Whole insect</tissue>
    </source>
</reference>
<feature type="compositionally biased region" description="Polar residues" evidence="1">
    <location>
        <begin position="90"/>
        <end position="113"/>
    </location>
</feature>
<organism evidence="2">
    <name type="scientific">Diabrotica virgifera virgifera</name>
    <name type="common">western corn rootworm</name>
    <dbReference type="NCBI Taxonomy" id="50390"/>
    <lineage>
        <taxon>Eukaryota</taxon>
        <taxon>Metazoa</taxon>
        <taxon>Ecdysozoa</taxon>
        <taxon>Arthropoda</taxon>
        <taxon>Hexapoda</taxon>
        <taxon>Insecta</taxon>
        <taxon>Pterygota</taxon>
        <taxon>Neoptera</taxon>
        <taxon>Endopterygota</taxon>
        <taxon>Coleoptera</taxon>
        <taxon>Polyphaga</taxon>
        <taxon>Cucujiformia</taxon>
        <taxon>Chrysomeloidea</taxon>
        <taxon>Chrysomelidae</taxon>
        <taxon>Galerucinae</taxon>
        <taxon>Diabroticina</taxon>
        <taxon>Diabroticites</taxon>
        <taxon>Diabrotica</taxon>
    </lineage>
</organism>
<protein>
    <submittedName>
        <fullName evidence="2">Uncharacterized protein LOC114329834</fullName>
    </submittedName>
</protein>